<reference evidence="2 3" key="1">
    <citation type="submission" date="2024-11" db="EMBL/GenBank/DDBJ databases">
        <title>The Natural Products Discovery Center: Release of the First 8490 Sequenced Strains for Exploring Actinobacteria Biosynthetic Diversity.</title>
        <authorList>
            <person name="Kalkreuter E."/>
            <person name="Kautsar S.A."/>
            <person name="Yang D."/>
            <person name="Bader C.D."/>
            <person name="Teijaro C.N."/>
            <person name="Fluegel L."/>
            <person name="Davis C.M."/>
            <person name="Simpson J.R."/>
            <person name="Lauterbach L."/>
            <person name="Steele A.D."/>
            <person name="Gui C."/>
            <person name="Meng S."/>
            <person name="Li G."/>
            <person name="Viehrig K."/>
            <person name="Ye F."/>
            <person name="Su P."/>
            <person name="Kiefer A.F."/>
            <person name="Nichols A."/>
            <person name="Cepeda A.J."/>
            <person name="Yan W."/>
            <person name="Fan B."/>
            <person name="Jiang Y."/>
            <person name="Adhikari A."/>
            <person name="Zheng C.-J."/>
            <person name="Schuster L."/>
            <person name="Cowan T.M."/>
            <person name="Smanski M.J."/>
            <person name="Chevrette M.G."/>
            <person name="De Carvalho L.P.S."/>
            <person name="Shen B."/>
        </authorList>
    </citation>
    <scope>NUCLEOTIDE SEQUENCE [LARGE SCALE GENOMIC DNA]</scope>
    <source>
        <strain evidence="2 3">NPDC020863</strain>
    </source>
</reference>
<keyword evidence="3" id="KW-1185">Reference proteome</keyword>
<feature type="compositionally biased region" description="Basic and acidic residues" evidence="1">
    <location>
        <begin position="217"/>
        <end position="232"/>
    </location>
</feature>
<organism evidence="2 3">
    <name type="scientific">Streptomyces milbemycinicus</name>
    <dbReference type="NCBI Taxonomy" id="476552"/>
    <lineage>
        <taxon>Bacteria</taxon>
        <taxon>Bacillati</taxon>
        <taxon>Actinomycetota</taxon>
        <taxon>Actinomycetes</taxon>
        <taxon>Kitasatosporales</taxon>
        <taxon>Streptomycetaceae</taxon>
        <taxon>Streptomyces</taxon>
    </lineage>
</organism>
<name>A0ABW8LXF2_9ACTN</name>
<comment type="caution">
    <text evidence="2">The sequence shown here is derived from an EMBL/GenBank/DDBJ whole genome shotgun (WGS) entry which is preliminary data.</text>
</comment>
<feature type="compositionally biased region" description="Basic and acidic residues" evidence="1">
    <location>
        <begin position="360"/>
        <end position="373"/>
    </location>
</feature>
<feature type="compositionally biased region" description="Basic and acidic residues" evidence="1">
    <location>
        <begin position="188"/>
        <end position="210"/>
    </location>
</feature>
<evidence type="ECO:0000313" key="3">
    <source>
        <dbReference type="Proteomes" id="UP001620295"/>
    </source>
</evidence>
<dbReference type="Proteomes" id="UP001620295">
    <property type="component" value="Unassembled WGS sequence"/>
</dbReference>
<evidence type="ECO:0000313" key="2">
    <source>
        <dbReference type="EMBL" id="MFK4269700.1"/>
    </source>
</evidence>
<dbReference type="EMBL" id="JBJDQH010000011">
    <property type="protein sequence ID" value="MFK4269700.1"/>
    <property type="molecule type" value="Genomic_DNA"/>
</dbReference>
<feature type="compositionally biased region" description="Basic and acidic residues" evidence="1">
    <location>
        <begin position="252"/>
        <end position="300"/>
    </location>
</feature>
<feature type="compositionally biased region" description="Basic and acidic residues" evidence="1">
    <location>
        <begin position="307"/>
        <end position="335"/>
    </location>
</feature>
<evidence type="ECO:0000256" key="1">
    <source>
        <dbReference type="SAM" id="MobiDB-lite"/>
    </source>
</evidence>
<sequence length="373" mass="40407">MPTPYGSRGGMAFSADELRVLRRALAIALQPHPVTLSSGHGGPDRTEEVQDCLRLAEAVDEAVREGGRLRAFLLDELARYRAALPGAAVGYLDQLEGVLAAGYEPLPEDLAALRQLCRSAAGTSEAERRRALLRHCERLAERGVRARLAERAAGALRAREGRSPAVRLRVLPGGAPACGARVVQKNGEPGREPRRKPSDPDHGGHEEPGHGDPAQGDPERGESKKGESRKGEPQQAGPTRAAPKPADPELADPEREEPKREEPKQADPKQSDPKQSDPKQSDPEREKPKQGEPKQSEPAKSEPNQSEPKKAEPSKGEPKKGEPKRAEPTRAEPGRRAPRPGRPVPTPAEVFPPKRRRPAQRPEGDSRLGRVPA</sequence>
<protein>
    <submittedName>
        <fullName evidence="2">Uncharacterized protein</fullName>
    </submittedName>
</protein>
<feature type="region of interest" description="Disordered" evidence="1">
    <location>
        <begin position="177"/>
        <end position="373"/>
    </location>
</feature>
<dbReference type="RefSeq" id="WP_404747752.1">
    <property type="nucleotide sequence ID" value="NZ_JBFACG010000021.1"/>
</dbReference>
<accession>A0ABW8LXF2</accession>
<proteinExistence type="predicted"/>
<gene>
    <name evidence="2" type="ORF">ACI2L5_32920</name>
</gene>